<accession>A0A1M6JSZ3</accession>
<dbReference type="InterPro" id="IPR053184">
    <property type="entry name" value="FeoA-like"/>
</dbReference>
<dbReference type="OrthoDB" id="1707677at2"/>
<keyword evidence="1" id="KW-0408">Iron</keyword>
<keyword evidence="4" id="KW-1185">Reference proteome</keyword>
<name>A0A1M6JSZ3_9FIRM</name>
<dbReference type="Gene3D" id="2.30.30.90">
    <property type="match status" value="1"/>
</dbReference>
<dbReference type="InterPro" id="IPR008988">
    <property type="entry name" value="Transcriptional_repressor_C"/>
</dbReference>
<protein>
    <submittedName>
        <fullName evidence="3">Ferrous iron transport protein A</fullName>
    </submittedName>
</protein>
<sequence>MKPLGFMAQGESGVVRDVAGGVALREKLTALGLVRGKVIRMVQNNGIGPVIVALGEGRLALGRGMVQRIFVDEITG</sequence>
<evidence type="ECO:0000313" key="4">
    <source>
        <dbReference type="Proteomes" id="UP000184529"/>
    </source>
</evidence>
<dbReference type="PANTHER" id="PTHR43151:SF1">
    <property type="entry name" value="SSR2333 PROTEIN"/>
    <property type="match status" value="1"/>
</dbReference>
<organism evidence="3 4">
    <name type="scientific">Desulfofundulus thermosubterraneus DSM 16057</name>
    <dbReference type="NCBI Taxonomy" id="1121432"/>
    <lineage>
        <taxon>Bacteria</taxon>
        <taxon>Bacillati</taxon>
        <taxon>Bacillota</taxon>
        <taxon>Clostridia</taxon>
        <taxon>Eubacteriales</taxon>
        <taxon>Peptococcaceae</taxon>
        <taxon>Desulfofundulus</taxon>
    </lineage>
</organism>
<dbReference type="PANTHER" id="PTHR43151">
    <property type="entry name" value="FEOA FAMILY PROTEIN"/>
    <property type="match status" value="1"/>
</dbReference>
<proteinExistence type="predicted"/>
<reference evidence="4" key="1">
    <citation type="submission" date="2016-11" db="EMBL/GenBank/DDBJ databases">
        <authorList>
            <person name="Varghese N."/>
            <person name="Submissions S."/>
        </authorList>
    </citation>
    <scope>NUCLEOTIDE SEQUENCE [LARGE SCALE GENOMIC DNA]</scope>
    <source>
        <strain evidence="4">DSM 16057</strain>
    </source>
</reference>
<dbReference type="RefSeq" id="WP_072870356.1">
    <property type="nucleotide sequence ID" value="NZ_FQZM01000037.1"/>
</dbReference>
<dbReference type="InterPro" id="IPR038157">
    <property type="entry name" value="FeoA_core_dom"/>
</dbReference>
<gene>
    <name evidence="3" type="ORF">SAMN02745219_02697</name>
</gene>
<evidence type="ECO:0000256" key="1">
    <source>
        <dbReference type="ARBA" id="ARBA00023004"/>
    </source>
</evidence>
<dbReference type="SMART" id="SM00899">
    <property type="entry name" value="FeoA"/>
    <property type="match status" value="1"/>
</dbReference>
<dbReference type="EMBL" id="FQZM01000037">
    <property type="protein sequence ID" value="SHJ49847.1"/>
    <property type="molecule type" value="Genomic_DNA"/>
</dbReference>
<dbReference type="STRING" id="1121432.SAMN02745219_02697"/>
<dbReference type="InterPro" id="IPR007167">
    <property type="entry name" value="Fe-transptr_FeoA-like"/>
</dbReference>
<dbReference type="Pfam" id="PF04023">
    <property type="entry name" value="FeoA"/>
    <property type="match status" value="1"/>
</dbReference>
<dbReference type="SUPFAM" id="SSF50037">
    <property type="entry name" value="C-terminal domain of transcriptional repressors"/>
    <property type="match status" value="1"/>
</dbReference>
<evidence type="ECO:0000259" key="2">
    <source>
        <dbReference type="SMART" id="SM00899"/>
    </source>
</evidence>
<feature type="domain" description="Ferrous iron transporter FeoA-like" evidence="2">
    <location>
        <begin position="2"/>
        <end position="73"/>
    </location>
</feature>
<dbReference type="Proteomes" id="UP000184529">
    <property type="component" value="Unassembled WGS sequence"/>
</dbReference>
<evidence type="ECO:0000313" key="3">
    <source>
        <dbReference type="EMBL" id="SHJ49847.1"/>
    </source>
</evidence>
<dbReference type="AlphaFoldDB" id="A0A1M6JSZ3"/>
<dbReference type="GO" id="GO:0046914">
    <property type="term" value="F:transition metal ion binding"/>
    <property type="evidence" value="ECO:0007669"/>
    <property type="project" value="InterPro"/>
</dbReference>